<dbReference type="GeneID" id="43670873"/>
<dbReference type="EMBL" id="ML736743">
    <property type="protein sequence ID" value="KAE8408381.1"/>
    <property type="molecule type" value="Genomic_DNA"/>
</dbReference>
<dbReference type="OrthoDB" id="3780330at2759"/>
<evidence type="ECO:0000313" key="3">
    <source>
        <dbReference type="EMBL" id="KAE8408381.1"/>
    </source>
</evidence>
<organism evidence="3 4">
    <name type="scientific">Aspergillus pseudonomiae</name>
    <dbReference type="NCBI Taxonomy" id="1506151"/>
    <lineage>
        <taxon>Eukaryota</taxon>
        <taxon>Fungi</taxon>
        <taxon>Dikarya</taxon>
        <taxon>Ascomycota</taxon>
        <taxon>Pezizomycotina</taxon>
        <taxon>Eurotiomycetes</taxon>
        <taxon>Eurotiomycetidae</taxon>
        <taxon>Eurotiales</taxon>
        <taxon>Aspergillaceae</taxon>
        <taxon>Aspergillus</taxon>
        <taxon>Aspergillus subgen. Circumdati</taxon>
    </lineage>
</organism>
<evidence type="ECO:0000256" key="1">
    <source>
        <dbReference type="SAM" id="MobiDB-lite"/>
    </source>
</evidence>
<reference evidence="3 4" key="1">
    <citation type="submission" date="2019-04" db="EMBL/GenBank/DDBJ databases">
        <authorList>
            <consortium name="DOE Joint Genome Institute"/>
            <person name="Mondo S."/>
            <person name="Kjaerbolling I."/>
            <person name="Vesth T."/>
            <person name="Frisvad J.C."/>
            <person name="Nybo J.L."/>
            <person name="Theobald S."/>
            <person name="Kildgaard S."/>
            <person name="Isbrandt T."/>
            <person name="Kuo A."/>
            <person name="Sato A."/>
            <person name="Lyhne E.K."/>
            <person name="Kogle M.E."/>
            <person name="Wiebenga A."/>
            <person name="Kun R.S."/>
            <person name="Lubbers R.J."/>
            <person name="Makela M.R."/>
            <person name="Barry K."/>
            <person name="Chovatia M."/>
            <person name="Clum A."/>
            <person name="Daum C."/>
            <person name="Haridas S."/>
            <person name="He G."/>
            <person name="LaButti K."/>
            <person name="Lipzen A."/>
            <person name="Riley R."/>
            <person name="Salamov A."/>
            <person name="Simmons B.A."/>
            <person name="Magnuson J.K."/>
            <person name="Henrissat B."/>
            <person name="Mortensen U.H."/>
            <person name="Larsen T.O."/>
            <person name="Devries R.P."/>
            <person name="Grigoriev I.V."/>
            <person name="Machida M."/>
            <person name="Baker S.E."/>
            <person name="Andersen M.R."/>
            <person name="Cantor M.N."/>
            <person name="Hua S.X."/>
        </authorList>
    </citation>
    <scope>NUCLEOTIDE SEQUENCE [LARGE SCALE GENOMIC DNA]</scope>
    <source>
        <strain evidence="3 4">CBS 119388</strain>
    </source>
</reference>
<protein>
    <submittedName>
        <fullName evidence="3">Uncharacterized protein</fullName>
    </submittedName>
</protein>
<evidence type="ECO:0000313" key="4">
    <source>
        <dbReference type="Proteomes" id="UP000325579"/>
    </source>
</evidence>
<accession>A0A5N7DPK0</accession>
<proteinExistence type="predicted"/>
<gene>
    <name evidence="3" type="ORF">BDV37DRAFT_278873</name>
</gene>
<name>A0A5N7DPK0_9EURO</name>
<keyword evidence="2" id="KW-0732">Signal</keyword>
<dbReference type="AlphaFoldDB" id="A0A5N7DPK0"/>
<feature type="signal peptide" evidence="2">
    <location>
        <begin position="1"/>
        <end position="19"/>
    </location>
</feature>
<feature type="region of interest" description="Disordered" evidence="1">
    <location>
        <begin position="278"/>
        <end position="395"/>
    </location>
</feature>
<dbReference type="RefSeq" id="XP_031945700.1">
    <property type="nucleotide sequence ID" value="XM_032086182.1"/>
</dbReference>
<feature type="region of interest" description="Disordered" evidence="1">
    <location>
        <begin position="242"/>
        <end position="264"/>
    </location>
</feature>
<keyword evidence="4" id="KW-1185">Reference proteome</keyword>
<evidence type="ECO:0000256" key="2">
    <source>
        <dbReference type="SAM" id="SignalP"/>
    </source>
</evidence>
<feature type="chain" id="PRO_5025006511" evidence="2">
    <location>
        <begin position="20"/>
        <end position="395"/>
    </location>
</feature>
<sequence length="395" mass="44706">MITHKVLTLLFVLFALALAELSAPDLGIKQDMSVRLGEHKTGGNEKDGDRQWVWSSVIKLNKDKEAKEVITDSQMIALVHHASDQMHADENYKKTNAKLQPSVMSALLVGDEVYLASSMKGDYSFIYEYNAKPKKGKKAGTGEVRAHVPQEIKTALGTAKEPPRENDQHKNDASCGEVMASYTYLLKNHGAKLQGQNARVIAWIQDKTKNQAYDPCGTGDKVWGCDAFCSKMGFKVIDTKTPEDKKENIPGIAKHSQQALMTPALQKEVAEIRDTLKKEEEEKNKEAAKAKEQRKKEAEERRKKEAEDKKKKEAEGKKKKEAEDKKKKEAEDKKKKEAEDKKKKEAEDKKKKEAEDKKKKEAEAKKKKEAEAKKKKEAEDKKKKNQGKREVTWQA</sequence>
<dbReference type="Proteomes" id="UP000325579">
    <property type="component" value="Unassembled WGS sequence"/>
</dbReference>